<keyword evidence="3" id="KW-1185">Reference proteome</keyword>
<comment type="caution">
    <text evidence="2">The sequence shown here is derived from an EMBL/GenBank/DDBJ whole genome shotgun (WGS) entry which is preliminary data.</text>
</comment>
<organism evidence="2 3">
    <name type="scientific">Methylocella tundrae</name>
    <dbReference type="NCBI Taxonomy" id="227605"/>
    <lineage>
        <taxon>Bacteria</taxon>
        <taxon>Pseudomonadati</taxon>
        <taxon>Pseudomonadota</taxon>
        <taxon>Alphaproteobacteria</taxon>
        <taxon>Hyphomicrobiales</taxon>
        <taxon>Beijerinckiaceae</taxon>
        <taxon>Methylocella</taxon>
    </lineage>
</organism>
<gene>
    <name evidence="2" type="ORF">MPC4_110120</name>
</gene>
<evidence type="ECO:0000256" key="1">
    <source>
        <dbReference type="SAM" id="MobiDB-lite"/>
    </source>
</evidence>
<feature type="region of interest" description="Disordered" evidence="1">
    <location>
        <begin position="1"/>
        <end position="35"/>
    </location>
</feature>
<dbReference type="AlphaFoldDB" id="A0A8B6M3H4"/>
<sequence>MNMIAHSTLGKGAGLSSAGAQQVPRTPANRLAPGLPAAQTPACHLSLDNFVGLTIAPRILRAAAGKGNHIGSVVIHAQQFDRRSLVRKSVDDELRDPVIQRGQVLAPVAWKMKLSPKSARSLAQTPLPFLAGDKRRLENPTLLNRSALAARP</sequence>
<proteinExistence type="predicted"/>
<accession>A0A8B6M3H4</accession>
<reference evidence="2 3" key="1">
    <citation type="submission" date="2019-05" db="EMBL/GenBank/DDBJ databases">
        <authorList>
            <person name="Farhan Ul Haque M."/>
        </authorList>
    </citation>
    <scope>NUCLEOTIDE SEQUENCE [LARGE SCALE GENOMIC DNA]</scope>
    <source>
        <strain evidence="2">2</strain>
    </source>
</reference>
<dbReference type="EMBL" id="CABFMQ020000013">
    <property type="protein sequence ID" value="VTZ48820.1"/>
    <property type="molecule type" value="Genomic_DNA"/>
</dbReference>
<evidence type="ECO:0000313" key="3">
    <source>
        <dbReference type="Proteomes" id="UP000485880"/>
    </source>
</evidence>
<evidence type="ECO:0000313" key="2">
    <source>
        <dbReference type="EMBL" id="VTZ48820.1"/>
    </source>
</evidence>
<name>A0A8B6M3H4_METTU</name>
<protein>
    <submittedName>
        <fullName evidence="2">Uncharacterized protein</fullName>
    </submittedName>
</protein>
<dbReference type="Proteomes" id="UP000485880">
    <property type="component" value="Unassembled WGS sequence"/>
</dbReference>